<feature type="modified residue" description="N6-(pyridoxal phosphate)lysine" evidence="9">
    <location>
        <position position="279"/>
    </location>
</feature>
<gene>
    <name evidence="9" type="primary">bioA</name>
    <name evidence="10" type="ORF">SAMN04244559_01243</name>
</gene>
<comment type="subcellular location">
    <subcellularLocation>
        <location evidence="9">Cytoplasm</location>
    </subcellularLocation>
</comment>
<dbReference type="InterPro" id="IPR015424">
    <property type="entry name" value="PyrdxlP-dep_Trfase"/>
</dbReference>
<dbReference type="Gene3D" id="3.40.640.10">
    <property type="entry name" value="Type I PLP-dependent aspartate aminotransferase-like (Major domain)"/>
    <property type="match status" value="1"/>
</dbReference>
<dbReference type="Pfam" id="PF00202">
    <property type="entry name" value="Aminotran_3"/>
    <property type="match status" value="1"/>
</dbReference>
<evidence type="ECO:0000256" key="4">
    <source>
        <dbReference type="ARBA" id="ARBA00022679"/>
    </source>
</evidence>
<keyword evidence="11" id="KW-1185">Reference proteome</keyword>
<feature type="binding site" evidence="9">
    <location>
        <position position="404"/>
    </location>
    <ligand>
        <name>substrate</name>
    </ligand>
</feature>
<evidence type="ECO:0000256" key="1">
    <source>
        <dbReference type="ARBA" id="ARBA00001933"/>
    </source>
</evidence>
<organism evidence="10 11">
    <name type="scientific">Magnetospirillum fulvum</name>
    <name type="common">Rhodospirillum fulvum</name>
    <dbReference type="NCBI Taxonomy" id="1082"/>
    <lineage>
        <taxon>Bacteria</taxon>
        <taxon>Pseudomonadati</taxon>
        <taxon>Pseudomonadota</taxon>
        <taxon>Alphaproteobacteria</taxon>
        <taxon>Rhodospirillales</taxon>
        <taxon>Rhodospirillaceae</taxon>
        <taxon>Magnetospirillum</taxon>
    </lineage>
</organism>
<dbReference type="FunFam" id="3.40.640.10:FF:000004">
    <property type="entry name" value="Acetylornithine aminotransferase"/>
    <property type="match status" value="1"/>
</dbReference>
<keyword evidence="5 9" id="KW-0949">S-adenosyl-L-methionine</keyword>
<proteinExistence type="inferred from homology"/>
<dbReference type="GO" id="GO:0009102">
    <property type="term" value="P:biotin biosynthetic process"/>
    <property type="evidence" value="ECO:0007669"/>
    <property type="project" value="UniProtKB-UniRule"/>
</dbReference>
<dbReference type="GO" id="GO:0005737">
    <property type="term" value="C:cytoplasm"/>
    <property type="evidence" value="ECO:0007669"/>
    <property type="project" value="UniProtKB-SubCell"/>
</dbReference>
<comment type="function">
    <text evidence="9">Catalyzes the transfer of the alpha-amino group from S-adenosyl-L-methionine (SAM) to 7-keto-8-aminopelargonic acid (KAPA) to form 7,8-diaminopelargonic acid (DAPA). It is the only aminotransferase known to utilize SAM as an amino donor.</text>
</comment>
<dbReference type="HAMAP" id="MF_00834">
    <property type="entry name" value="BioA"/>
    <property type="match status" value="1"/>
</dbReference>
<dbReference type="CDD" id="cd00610">
    <property type="entry name" value="OAT_like"/>
    <property type="match status" value="1"/>
</dbReference>
<dbReference type="InterPro" id="IPR005815">
    <property type="entry name" value="BioA"/>
</dbReference>
<feature type="binding site" evidence="9">
    <location>
        <position position="53"/>
    </location>
    <ligand>
        <name>substrate</name>
    </ligand>
</feature>
<dbReference type="RefSeq" id="WP_074766610.1">
    <property type="nucleotide sequence ID" value="NZ_FNWO01000004.1"/>
</dbReference>
<feature type="binding site" evidence="9">
    <location>
        <position position="313"/>
    </location>
    <ligand>
        <name>substrate</name>
    </ligand>
</feature>
<feature type="binding site" evidence="9">
    <location>
        <begin position="113"/>
        <end position="114"/>
    </location>
    <ligand>
        <name>pyridoxal 5'-phosphate</name>
        <dbReference type="ChEBI" id="CHEBI:597326"/>
    </ligand>
</feature>
<evidence type="ECO:0000256" key="2">
    <source>
        <dbReference type="ARBA" id="ARBA00005063"/>
    </source>
</evidence>
<feature type="binding site" evidence="9">
    <location>
        <position position="250"/>
    </location>
    <ligand>
        <name>pyridoxal 5'-phosphate</name>
        <dbReference type="ChEBI" id="CHEBI:597326"/>
    </ligand>
</feature>
<dbReference type="AlphaFoldDB" id="A0A1H6H9E3"/>
<dbReference type="SUPFAM" id="SSF53383">
    <property type="entry name" value="PLP-dependent transferases"/>
    <property type="match status" value="1"/>
</dbReference>
<feature type="binding site" evidence="9">
    <location>
        <position position="146"/>
    </location>
    <ligand>
        <name>substrate</name>
    </ligand>
</feature>
<dbReference type="GO" id="GO:0004015">
    <property type="term" value="F:adenosylmethionine-8-amino-7-oxononanoate transaminase activity"/>
    <property type="evidence" value="ECO:0007669"/>
    <property type="project" value="UniProtKB-UniRule"/>
</dbReference>
<reference evidence="11" key="1">
    <citation type="submission" date="2016-10" db="EMBL/GenBank/DDBJ databases">
        <authorList>
            <person name="Varghese N."/>
            <person name="Submissions S."/>
        </authorList>
    </citation>
    <scope>NUCLEOTIDE SEQUENCE [LARGE SCALE GENOMIC DNA]</scope>
    <source>
        <strain evidence="11">DSM 13234</strain>
    </source>
</reference>
<keyword evidence="3 9" id="KW-0032">Aminotransferase</keyword>
<evidence type="ECO:0000313" key="11">
    <source>
        <dbReference type="Proteomes" id="UP000182983"/>
    </source>
</evidence>
<evidence type="ECO:0000256" key="9">
    <source>
        <dbReference type="HAMAP-Rule" id="MF_00834"/>
    </source>
</evidence>
<dbReference type="InterPro" id="IPR015422">
    <property type="entry name" value="PyrdxlP-dep_Trfase_small"/>
</dbReference>
<comment type="pathway">
    <text evidence="2 9">Cofactor biosynthesis; biotin biosynthesis; 7,8-diaminononanoate from 8-amino-7-oxononanoate (SAM route): step 1/1.</text>
</comment>
<keyword evidence="7 9" id="KW-0663">Pyridoxal phosphate</keyword>
<keyword evidence="4 9" id="KW-0808">Transferase</keyword>
<comment type="catalytic activity">
    <reaction evidence="8 9">
        <text>(8S)-8-amino-7-oxononanoate + S-adenosyl-L-methionine = S-adenosyl-4-methylsulfanyl-2-oxobutanoate + (7R,8S)-7,8-diammoniononanoate</text>
        <dbReference type="Rhea" id="RHEA:16861"/>
        <dbReference type="ChEBI" id="CHEBI:16490"/>
        <dbReference type="ChEBI" id="CHEBI:59789"/>
        <dbReference type="ChEBI" id="CHEBI:149468"/>
        <dbReference type="ChEBI" id="CHEBI:149469"/>
        <dbReference type="EC" id="2.6.1.62"/>
    </reaction>
</comment>
<comment type="similarity">
    <text evidence="9">Belongs to the class-III pyridoxal-phosphate-dependent aminotransferase family. BioA subfamily.</text>
</comment>
<evidence type="ECO:0000256" key="3">
    <source>
        <dbReference type="ARBA" id="ARBA00022576"/>
    </source>
</evidence>
<dbReference type="InterPro" id="IPR015421">
    <property type="entry name" value="PyrdxlP-dep_Trfase_major"/>
</dbReference>
<dbReference type="InterPro" id="IPR049704">
    <property type="entry name" value="Aminotrans_3_PPA_site"/>
</dbReference>
<dbReference type="EC" id="2.6.1.62" evidence="9"/>
<comment type="subunit">
    <text evidence="9">Homodimer.</text>
</comment>
<accession>A0A1H6H9E3</accession>
<dbReference type="Proteomes" id="UP000182983">
    <property type="component" value="Unassembled WGS sequence"/>
</dbReference>
<protein>
    <recommendedName>
        <fullName evidence="9">Adenosylmethionine-8-amino-7-oxononanoate aminotransferase</fullName>
        <ecNumber evidence="9">2.6.1.62</ecNumber>
    </recommendedName>
    <alternativeName>
        <fullName evidence="9">7,8-diamino-pelargonic acid aminotransferase</fullName>
        <shortName evidence="9">DAPA AT</shortName>
        <shortName evidence="9">DAPA aminotransferase</shortName>
    </alternativeName>
    <alternativeName>
        <fullName evidence="9">7,8-diaminononanoate synthase</fullName>
        <shortName evidence="9">DANS</shortName>
    </alternativeName>
    <alternativeName>
        <fullName evidence="9">Diaminopelargonic acid synthase</fullName>
    </alternativeName>
</protein>
<dbReference type="PROSITE" id="PS00600">
    <property type="entry name" value="AA_TRANSFER_CLASS_3"/>
    <property type="match status" value="1"/>
</dbReference>
<evidence type="ECO:0000256" key="5">
    <source>
        <dbReference type="ARBA" id="ARBA00022691"/>
    </source>
</evidence>
<dbReference type="NCBIfam" id="NF004624">
    <property type="entry name" value="PRK05964.1"/>
    <property type="match status" value="1"/>
</dbReference>
<evidence type="ECO:0000256" key="8">
    <source>
        <dbReference type="ARBA" id="ARBA00048449"/>
    </source>
</evidence>
<feature type="binding site" evidence="9">
    <location>
        <position position="279"/>
    </location>
    <ligand>
        <name>substrate</name>
    </ligand>
</feature>
<dbReference type="OrthoDB" id="9801834at2"/>
<sequence>MSPEQLLALDARHVWHPFTQAAAARPPILAASAKGASITAADGRTYLDLVSSWWVNLHGHGHPAIAAAIAQQAATMEQVIFADFTHAPAAELAARVAALLPGDLDRVFYSDDGSTAVEVAMKLSLQFWSNRGIAGRDLFVGFEGGYHGDTVGAMSAGHSSGFFSAWKGMLFPVETVPFPATWDGDDAVAAKEAASLDALDRLFAAKPGRVAAVLIEPLIQGAGGMRMCRPAFLAALAERVRAEGALLIFDEVMTGFGRTGPIFACQKAGIVPDLVCLSKGLTGGFLAMALTVAREEIYREFLGPDLDRAFLHGHSYTANPLGCAAGLASLDLLLSDACSARRAAIEAIHRARLDDLATRADISRTRLCGTIAAFDVGGSGGSGYGAAIGPRLKAAAFDRGLLLRPLGNVLYLLPPYCLSDEELHRAWDGIGQILAELAG</sequence>
<dbReference type="GO" id="GO:0030170">
    <property type="term" value="F:pyridoxal phosphate binding"/>
    <property type="evidence" value="ECO:0007669"/>
    <property type="project" value="UniProtKB-UniRule"/>
</dbReference>
<dbReference type="PANTHER" id="PTHR42684">
    <property type="entry name" value="ADENOSYLMETHIONINE-8-AMINO-7-OXONONANOATE AMINOTRANSFERASE"/>
    <property type="match status" value="1"/>
</dbReference>
<evidence type="ECO:0000313" key="10">
    <source>
        <dbReference type="EMBL" id="SEH32429.1"/>
    </source>
</evidence>
<dbReference type="GO" id="GO:0004141">
    <property type="term" value="F:dethiobiotin synthase activity"/>
    <property type="evidence" value="ECO:0007669"/>
    <property type="project" value="TreeGrafter"/>
</dbReference>
<dbReference type="InterPro" id="IPR005814">
    <property type="entry name" value="Aminotrans_3"/>
</dbReference>
<evidence type="ECO:0000256" key="6">
    <source>
        <dbReference type="ARBA" id="ARBA00022756"/>
    </source>
</evidence>
<dbReference type="NCBIfam" id="TIGR00508">
    <property type="entry name" value="bioA"/>
    <property type="match status" value="1"/>
</dbReference>
<dbReference type="PANTHER" id="PTHR42684:SF3">
    <property type="entry name" value="ADENOSYLMETHIONINE-8-AMINO-7-OXONONANOATE AMINOTRANSFERASE"/>
    <property type="match status" value="1"/>
</dbReference>
<dbReference type="Gene3D" id="3.90.1150.10">
    <property type="entry name" value="Aspartate Aminotransferase, domain 1"/>
    <property type="match status" value="1"/>
</dbReference>
<keyword evidence="6 9" id="KW-0093">Biotin biosynthesis</keyword>
<evidence type="ECO:0000256" key="7">
    <source>
        <dbReference type="ARBA" id="ARBA00022898"/>
    </source>
</evidence>
<feature type="site" description="Participates in the substrate recognition with KAPA and in a stacking interaction with the adenine ring of SAM" evidence="9">
    <location>
        <position position="18"/>
    </location>
</feature>
<dbReference type="UniPathway" id="UPA00078">
    <property type="reaction ID" value="UER00160"/>
</dbReference>
<keyword evidence="9" id="KW-0963">Cytoplasm</keyword>
<comment type="cofactor">
    <cofactor evidence="1 9">
        <name>pyridoxal 5'-phosphate</name>
        <dbReference type="ChEBI" id="CHEBI:597326"/>
    </cofactor>
</comment>
<dbReference type="EMBL" id="FNWO01000004">
    <property type="protein sequence ID" value="SEH32429.1"/>
    <property type="molecule type" value="Genomic_DNA"/>
</dbReference>
<feature type="binding site" evidence="9">
    <location>
        <begin position="314"/>
        <end position="315"/>
    </location>
    <ligand>
        <name>pyridoxal 5'-phosphate</name>
        <dbReference type="ChEBI" id="CHEBI:597326"/>
    </ligand>
</feature>
<name>A0A1H6H9E3_MAGFU</name>